<name>M8A3V1_TRIUA</name>
<feature type="domain" description="F-box" evidence="1">
    <location>
        <begin position="6"/>
        <end position="43"/>
    </location>
</feature>
<dbReference type="PANTHER" id="PTHR32133:SF360">
    <property type="entry name" value="F-BOX DOMAIN-CONTAINING PROTEIN"/>
    <property type="match status" value="1"/>
</dbReference>
<dbReference type="SUPFAM" id="SSF81383">
    <property type="entry name" value="F-box domain"/>
    <property type="match status" value="1"/>
</dbReference>
<organism evidence="2">
    <name type="scientific">Triticum urartu</name>
    <name type="common">Red wild einkorn</name>
    <name type="synonym">Crithodium urartu</name>
    <dbReference type="NCBI Taxonomy" id="4572"/>
    <lineage>
        <taxon>Eukaryota</taxon>
        <taxon>Viridiplantae</taxon>
        <taxon>Streptophyta</taxon>
        <taxon>Embryophyta</taxon>
        <taxon>Tracheophyta</taxon>
        <taxon>Spermatophyta</taxon>
        <taxon>Magnoliopsida</taxon>
        <taxon>Liliopsida</taxon>
        <taxon>Poales</taxon>
        <taxon>Poaceae</taxon>
        <taxon>BOP clade</taxon>
        <taxon>Pooideae</taxon>
        <taxon>Triticodae</taxon>
        <taxon>Triticeae</taxon>
        <taxon>Triticinae</taxon>
        <taxon>Triticum</taxon>
    </lineage>
</organism>
<dbReference type="AlphaFoldDB" id="M8A3V1"/>
<proteinExistence type="predicted"/>
<evidence type="ECO:0000313" key="2">
    <source>
        <dbReference type="EMBL" id="EMS55094.1"/>
    </source>
</evidence>
<reference evidence="2" key="1">
    <citation type="journal article" date="2013" name="Nature">
        <title>Draft genome of the wheat A-genome progenitor Triticum urartu.</title>
        <authorList>
            <person name="Ling H.Q."/>
            <person name="Zhao S."/>
            <person name="Liu D."/>
            <person name="Wang J."/>
            <person name="Sun H."/>
            <person name="Zhang C."/>
            <person name="Fan H."/>
            <person name="Li D."/>
            <person name="Dong L."/>
            <person name="Tao Y."/>
            <person name="Gao C."/>
            <person name="Wu H."/>
            <person name="Li Y."/>
            <person name="Cui Y."/>
            <person name="Guo X."/>
            <person name="Zheng S."/>
            <person name="Wang B."/>
            <person name="Yu K."/>
            <person name="Liang Q."/>
            <person name="Yang W."/>
            <person name="Lou X."/>
            <person name="Chen J."/>
            <person name="Feng M."/>
            <person name="Jian J."/>
            <person name="Zhang X."/>
            <person name="Luo G."/>
            <person name="Jiang Y."/>
            <person name="Liu J."/>
            <person name="Wang Z."/>
            <person name="Sha Y."/>
            <person name="Zhang B."/>
            <person name="Wu H."/>
            <person name="Tang D."/>
            <person name="Shen Q."/>
            <person name="Xue P."/>
            <person name="Zou S."/>
            <person name="Wang X."/>
            <person name="Liu X."/>
            <person name="Wang F."/>
            <person name="Yang Y."/>
            <person name="An X."/>
            <person name="Dong Z."/>
            <person name="Zhang K."/>
            <person name="Zhang X."/>
            <person name="Luo M.C."/>
            <person name="Dvorak J."/>
            <person name="Tong Y."/>
            <person name="Wang J."/>
            <person name="Yang H."/>
            <person name="Li Z."/>
            <person name="Wang D."/>
            <person name="Zhang A."/>
            <person name="Wang J."/>
        </authorList>
    </citation>
    <scope>NUCLEOTIDE SEQUENCE</scope>
</reference>
<dbReference type="PANTHER" id="PTHR32133">
    <property type="entry name" value="OS07G0120400 PROTEIN"/>
    <property type="match status" value="1"/>
</dbReference>
<accession>M8A3V1</accession>
<protein>
    <recommendedName>
        <fullName evidence="1">F-box domain-containing protein</fullName>
    </recommendedName>
</protein>
<dbReference type="InterPro" id="IPR001810">
    <property type="entry name" value="F-box_dom"/>
</dbReference>
<dbReference type="InterPro" id="IPR036047">
    <property type="entry name" value="F-box-like_dom_sf"/>
</dbReference>
<dbReference type="Gene3D" id="1.20.1280.50">
    <property type="match status" value="1"/>
</dbReference>
<gene>
    <name evidence="2" type="ORF">TRIUR3_25162</name>
</gene>
<sequence length="233" mass="26598">MDDENLLSEILLRLPPLPSSLPRASAVCRRWRLLVSDPGFSRRFRSPQRRHHPLLPAPNRVPPERFSFEDDGGRRSVILGCRHGLALFFLPSSNQILVWDSVTSDQHRVAVPPEFERDGLQIIIQGAVLPVAAGEVHFRVVLTVVDFEDKRALARVYSSATGIWCCFMGARKFNSEKKRPLVIMGYAEENNVVFLKTPVGLFMIHLESFQFKKLLRTKIYPYYYPFESVCIAG</sequence>
<dbReference type="EMBL" id="KD174488">
    <property type="protein sequence ID" value="EMS55094.1"/>
    <property type="molecule type" value="Genomic_DNA"/>
</dbReference>
<evidence type="ECO:0000259" key="1">
    <source>
        <dbReference type="Pfam" id="PF12937"/>
    </source>
</evidence>
<dbReference type="Pfam" id="PF12937">
    <property type="entry name" value="F-box-like"/>
    <property type="match status" value="1"/>
</dbReference>